<feature type="non-terminal residue" evidence="2">
    <location>
        <position position="233"/>
    </location>
</feature>
<organism evidence="2 3">
    <name type="scientific">Amazona guildingii</name>
    <dbReference type="NCBI Taxonomy" id="175529"/>
    <lineage>
        <taxon>Eukaryota</taxon>
        <taxon>Metazoa</taxon>
        <taxon>Chordata</taxon>
        <taxon>Craniata</taxon>
        <taxon>Vertebrata</taxon>
        <taxon>Euteleostomi</taxon>
        <taxon>Archelosauria</taxon>
        <taxon>Archosauria</taxon>
        <taxon>Dinosauria</taxon>
        <taxon>Saurischia</taxon>
        <taxon>Theropoda</taxon>
        <taxon>Coelurosauria</taxon>
        <taxon>Aves</taxon>
        <taxon>Neognathae</taxon>
        <taxon>Neoaves</taxon>
        <taxon>Telluraves</taxon>
        <taxon>Australaves</taxon>
        <taxon>Psittaciformes</taxon>
        <taxon>Psittacidae</taxon>
        <taxon>Amazona</taxon>
    </lineage>
</organism>
<keyword evidence="1" id="KW-1133">Transmembrane helix</keyword>
<name>A0A7L0MPQ9_9PSIT</name>
<dbReference type="Proteomes" id="UP000531168">
    <property type="component" value="Unassembled WGS sequence"/>
</dbReference>
<comment type="caution">
    <text evidence="2">The sequence shown here is derived from an EMBL/GenBank/DDBJ whole genome shotgun (WGS) entry which is preliminary data.</text>
</comment>
<reference evidence="2 3" key="1">
    <citation type="submission" date="2019-09" db="EMBL/GenBank/DDBJ databases">
        <title>Bird 10,000 Genomes (B10K) Project - Family phase.</title>
        <authorList>
            <person name="Zhang G."/>
        </authorList>
    </citation>
    <scope>NUCLEOTIDE SEQUENCE [LARGE SCALE GENOMIC DNA]</scope>
    <source>
        <strain evidence="2">B10K-DU-001-46</strain>
        <tissue evidence="2">Muscle</tissue>
    </source>
</reference>
<dbReference type="Gene3D" id="1.10.287.210">
    <property type="match status" value="1"/>
</dbReference>
<keyword evidence="1" id="KW-0472">Membrane</keyword>
<feature type="transmembrane region" description="Helical" evidence="1">
    <location>
        <begin position="211"/>
        <end position="232"/>
    </location>
</feature>
<dbReference type="SUPFAM" id="SSF58069">
    <property type="entry name" value="Virus ectodomain"/>
    <property type="match status" value="1"/>
</dbReference>
<evidence type="ECO:0000313" key="3">
    <source>
        <dbReference type="Proteomes" id="UP000531168"/>
    </source>
</evidence>
<dbReference type="Pfam" id="PF00429">
    <property type="entry name" value="TLV_coat"/>
    <property type="match status" value="1"/>
</dbReference>
<dbReference type="InterPro" id="IPR018154">
    <property type="entry name" value="TLV/ENV_coat_polyprotein"/>
</dbReference>
<dbReference type="Pfam" id="PF03708">
    <property type="entry name" value="Avian_gp85"/>
    <property type="match status" value="1"/>
</dbReference>
<keyword evidence="3" id="KW-1185">Reference proteome</keyword>
<evidence type="ECO:0000256" key="1">
    <source>
        <dbReference type="SAM" id="Phobius"/>
    </source>
</evidence>
<gene>
    <name evidence="2" type="primary">Ervpablb1</name>
    <name evidence="2" type="ORF">AMAGUI_R15575</name>
</gene>
<evidence type="ECO:0000313" key="2">
    <source>
        <dbReference type="EMBL" id="NXK82875.1"/>
    </source>
</evidence>
<dbReference type="InterPro" id="IPR005166">
    <property type="entry name" value="RSV_p95_env"/>
</dbReference>
<dbReference type="EMBL" id="VXAR01012536">
    <property type="protein sequence ID" value="NXK82875.1"/>
    <property type="molecule type" value="Genomic_DNA"/>
</dbReference>
<keyword evidence="1" id="KW-0812">Transmembrane</keyword>
<proteinExistence type="predicted"/>
<accession>A0A7L0MPQ9</accession>
<sequence length="233" mass="25738">LWNNQSAKALPPDVFLICGDRAWQGIPKDIIGGPCYLGSVTIFAPKFTELRNLSHILHSRSKRSIGLAPDCNDNVPLLSRAARVTLSLFVPGAAAGNALRTVAQLACWAEKQANVTTAILEELLMDQNSLQHSLLQNRAAIDFLLLAQGHGCKDFEGMCCENLSDHSKSIHKQLTYLKEHSQKIQQDVNPLDDWLRNVFSGWGIGTWIQNWIIIALKALGTVLLILLTCTIVF</sequence>
<dbReference type="AlphaFoldDB" id="A0A7L0MPQ9"/>
<feature type="non-terminal residue" evidence="2">
    <location>
        <position position="1"/>
    </location>
</feature>
<protein>
    <submittedName>
        <fullName evidence="2">ERB1 protein</fullName>
    </submittedName>
</protein>
<dbReference type="PANTHER" id="PTHR10424">
    <property type="entry name" value="VIRAL ENVELOPE PROTEIN"/>
    <property type="match status" value="1"/>
</dbReference>